<dbReference type="SUPFAM" id="SSF51658">
    <property type="entry name" value="Xylose isomerase-like"/>
    <property type="match status" value="1"/>
</dbReference>
<dbReference type="InterPro" id="IPR013022">
    <property type="entry name" value="Xyl_isomerase-like_TIM-brl"/>
</dbReference>
<evidence type="ECO:0000259" key="1">
    <source>
        <dbReference type="Pfam" id="PF01261"/>
    </source>
</evidence>
<protein>
    <submittedName>
        <fullName evidence="2">Sugar phosphate isomerase/epimerase</fullName>
    </submittedName>
</protein>
<dbReference type="Proteomes" id="UP001652445">
    <property type="component" value="Unassembled WGS sequence"/>
</dbReference>
<keyword evidence="2" id="KW-0413">Isomerase</keyword>
<organism evidence="2 3">
    <name type="scientific">Paenibacillus baimaensis</name>
    <dbReference type="NCBI Taxonomy" id="2982185"/>
    <lineage>
        <taxon>Bacteria</taxon>
        <taxon>Bacillati</taxon>
        <taxon>Bacillota</taxon>
        <taxon>Bacilli</taxon>
        <taxon>Bacillales</taxon>
        <taxon>Paenibacillaceae</taxon>
        <taxon>Paenibacillus</taxon>
    </lineage>
</organism>
<name>A0ABT2UP83_9BACL</name>
<dbReference type="RefSeq" id="WP_262686403.1">
    <property type="nucleotide sequence ID" value="NZ_JAOQIO010000094.1"/>
</dbReference>
<dbReference type="GO" id="GO:0016853">
    <property type="term" value="F:isomerase activity"/>
    <property type="evidence" value="ECO:0007669"/>
    <property type="project" value="UniProtKB-KW"/>
</dbReference>
<feature type="domain" description="Xylose isomerase-like TIM barrel" evidence="1">
    <location>
        <begin position="25"/>
        <end position="268"/>
    </location>
</feature>
<keyword evidence="3" id="KW-1185">Reference proteome</keyword>
<gene>
    <name evidence="2" type="ORF">OB236_25505</name>
</gene>
<dbReference type="PANTHER" id="PTHR12110">
    <property type="entry name" value="HYDROXYPYRUVATE ISOMERASE"/>
    <property type="match status" value="1"/>
</dbReference>
<comment type="caution">
    <text evidence="2">The sequence shown here is derived from an EMBL/GenBank/DDBJ whole genome shotgun (WGS) entry which is preliminary data.</text>
</comment>
<dbReference type="InterPro" id="IPR036237">
    <property type="entry name" value="Xyl_isomerase-like_sf"/>
</dbReference>
<evidence type="ECO:0000313" key="2">
    <source>
        <dbReference type="EMBL" id="MCU6795474.1"/>
    </source>
</evidence>
<evidence type="ECO:0000313" key="3">
    <source>
        <dbReference type="Proteomes" id="UP001652445"/>
    </source>
</evidence>
<dbReference type="InterPro" id="IPR050312">
    <property type="entry name" value="IolE/XylAMocC-like"/>
</dbReference>
<proteinExistence type="predicted"/>
<dbReference type="EMBL" id="JAOQIO010000094">
    <property type="protein sequence ID" value="MCU6795474.1"/>
    <property type="molecule type" value="Genomic_DNA"/>
</dbReference>
<accession>A0ABT2UP83</accession>
<sequence length="279" mass="30670">MKIALSAWSCHQSFYDKTWTNADFIDYAASTGANGVELLSMFWNSDTDIEPVQEALRRNGLELACFGASNNLAQIDEEKRKEQVQDICSSVDMAVLLGAKVVRVFSGDKSGDMTFEQAKDWILDGLREAAAYAGTKGITLCLENHGLFAGKVEQVSKIIAEVGSPYLRQTFDTGNFLLVDEQPNGAIVELIDLVSHVHLKDFKKITESEHKGRTYTSLSGDVYAGQVPGEGDVDLPFVLSSLKRAGYTGWLSVEYEGNEDQRQASARSISNLAKLLEQL</sequence>
<dbReference type="PANTHER" id="PTHR12110:SF53">
    <property type="entry name" value="BLR5974 PROTEIN"/>
    <property type="match status" value="1"/>
</dbReference>
<reference evidence="2 3" key="1">
    <citation type="submission" date="2022-09" db="EMBL/GenBank/DDBJ databases">
        <authorList>
            <person name="Han X.L."/>
            <person name="Wang Q."/>
            <person name="Lu T."/>
        </authorList>
    </citation>
    <scope>NUCLEOTIDE SEQUENCE [LARGE SCALE GENOMIC DNA]</scope>
    <source>
        <strain evidence="2 3">WQ 127069</strain>
    </source>
</reference>
<dbReference type="Gene3D" id="3.20.20.150">
    <property type="entry name" value="Divalent-metal-dependent TIM barrel enzymes"/>
    <property type="match status" value="1"/>
</dbReference>
<dbReference type="Pfam" id="PF01261">
    <property type="entry name" value="AP_endonuc_2"/>
    <property type="match status" value="1"/>
</dbReference>